<accession>A0A6A5ZY61</accession>
<protein>
    <submittedName>
        <fullName evidence="1">Uncharacterized protein</fullName>
    </submittedName>
</protein>
<dbReference type="Proteomes" id="UP000799770">
    <property type="component" value="Unassembled WGS sequence"/>
</dbReference>
<name>A0A6A5ZY61_9PLEO</name>
<organism evidence="1 2">
    <name type="scientific">Lophiotrema nucula</name>
    <dbReference type="NCBI Taxonomy" id="690887"/>
    <lineage>
        <taxon>Eukaryota</taxon>
        <taxon>Fungi</taxon>
        <taxon>Dikarya</taxon>
        <taxon>Ascomycota</taxon>
        <taxon>Pezizomycotina</taxon>
        <taxon>Dothideomycetes</taxon>
        <taxon>Pleosporomycetidae</taxon>
        <taxon>Pleosporales</taxon>
        <taxon>Lophiotremataceae</taxon>
        <taxon>Lophiotrema</taxon>
    </lineage>
</organism>
<keyword evidence="2" id="KW-1185">Reference proteome</keyword>
<reference evidence="1" key="1">
    <citation type="journal article" date="2020" name="Stud. Mycol.">
        <title>101 Dothideomycetes genomes: a test case for predicting lifestyles and emergence of pathogens.</title>
        <authorList>
            <person name="Haridas S."/>
            <person name="Albert R."/>
            <person name="Binder M."/>
            <person name="Bloem J."/>
            <person name="Labutti K."/>
            <person name="Salamov A."/>
            <person name="Andreopoulos B."/>
            <person name="Baker S."/>
            <person name="Barry K."/>
            <person name="Bills G."/>
            <person name="Bluhm B."/>
            <person name="Cannon C."/>
            <person name="Castanera R."/>
            <person name="Culley D."/>
            <person name="Daum C."/>
            <person name="Ezra D."/>
            <person name="Gonzalez J."/>
            <person name="Henrissat B."/>
            <person name="Kuo A."/>
            <person name="Liang C."/>
            <person name="Lipzen A."/>
            <person name="Lutzoni F."/>
            <person name="Magnuson J."/>
            <person name="Mondo S."/>
            <person name="Nolan M."/>
            <person name="Ohm R."/>
            <person name="Pangilinan J."/>
            <person name="Park H.-J."/>
            <person name="Ramirez L."/>
            <person name="Alfaro M."/>
            <person name="Sun H."/>
            <person name="Tritt A."/>
            <person name="Yoshinaga Y."/>
            <person name="Zwiers L.-H."/>
            <person name="Turgeon B."/>
            <person name="Goodwin S."/>
            <person name="Spatafora J."/>
            <person name="Crous P."/>
            <person name="Grigoriev I."/>
        </authorList>
    </citation>
    <scope>NUCLEOTIDE SEQUENCE</scope>
    <source>
        <strain evidence="1">CBS 627.86</strain>
    </source>
</reference>
<sequence length="460" mass="52491">MSRNPIEPILPDKECYYDEAAREKPALRAKRASERDGKLPAPVLPPLRTIRLSDTTEEEEAALARESETALQERLSDPKWHPLPAYRPFEWLSEPEHYANELWKSQVLEKIYPIIAAYEQKDASLLIRPARIPLQKCSSIAALRLFQTPELVEIILRFADSQTQIVACQVAHECRRLRKKGQSYEHLLPTYGAPASPSQPSPLTLEWKDLTQFQINPYLIGCIESYVGGPPPTLEHGRMEIGIPADYEDIGLCAHTDPLNLRSMFITQPPCKCLRFYVWSTLNLDASDWASLYDVGAVINENGICIEDFFTGLRQYAPAAVDAWLQNVHVLRKWIANGHWKHDVWGVGHMPSLVVLLSQPEIDPDMDCNGYDMRQWEQAVYQEPRSQRQRLWMSEDEMKPPRPTSTESEVLPGIYSIGLTGPIFQDKLPSPRSRRSGYKKVFEKILAEYADEPEAGEEQV</sequence>
<dbReference type="AlphaFoldDB" id="A0A6A5ZY61"/>
<proteinExistence type="predicted"/>
<dbReference type="EMBL" id="ML977310">
    <property type="protein sequence ID" value="KAF2123251.1"/>
    <property type="molecule type" value="Genomic_DNA"/>
</dbReference>
<evidence type="ECO:0000313" key="2">
    <source>
        <dbReference type="Proteomes" id="UP000799770"/>
    </source>
</evidence>
<dbReference type="OrthoDB" id="3801272at2759"/>
<gene>
    <name evidence="1" type="ORF">BDV96DRAFT_639790</name>
</gene>
<evidence type="ECO:0000313" key="1">
    <source>
        <dbReference type="EMBL" id="KAF2123251.1"/>
    </source>
</evidence>